<evidence type="ECO:0000256" key="5">
    <source>
        <dbReference type="SAM" id="MobiDB-lite"/>
    </source>
</evidence>
<feature type="compositionally biased region" description="Gly residues" evidence="5">
    <location>
        <begin position="502"/>
        <end position="520"/>
    </location>
</feature>
<comment type="caution">
    <text evidence="7">The sequence shown here is derived from an EMBL/GenBank/DDBJ whole genome shotgun (WGS) entry which is preliminary data.</text>
</comment>
<feature type="domain" description="Helicase C-terminal" evidence="6">
    <location>
        <begin position="154"/>
        <end position="318"/>
    </location>
</feature>
<dbReference type="PANTHER" id="PTHR12131">
    <property type="entry name" value="ATP-DEPENDENT RNA AND DNA HELICASE"/>
    <property type="match status" value="1"/>
</dbReference>
<dbReference type="InterPro" id="IPR027417">
    <property type="entry name" value="P-loop_NTPase"/>
</dbReference>
<organism evidence="7 8">
    <name type="scientific">Chondromyces apiculatus DSM 436</name>
    <dbReference type="NCBI Taxonomy" id="1192034"/>
    <lineage>
        <taxon>Bacteria</taxon>
        <taxon>Pseudomonadati</taxon>
        <taxon>Myxococcota</taxon>
        <taxon>Polyangia</taxon>
        <taxon>Polyangiales</taxon>
        <taxon>Polyangiaceae</taxon>
        <taxon>Chondromyces</taxon>
    </lineage>
</organism>
<dbReference type="Pfam" id="PF00271">
    <property type="entry name" value="Helicase_C"/>
    <property type="match status" value="1"/>
</dbReference>
<sequence length="855" mass="91304">MPEAAPVTALLGPTNTGKTHRAIERMLGYDTGMIGLPLRLLAREVYDRITARLGESRVALVTGEEKRIPRSPSYWVCTVEAMPIGHEVDFLAVDEIQLAAHDQRGHVFTERLLHARGLRETWFMGADTMRSALGELLPAARIQEHPRLSKLTGTGTTKLSRLPPRSAVVAFSMQEVYETAERLRALRGGAAVVLGALSPRTRNAQVAMFQSGEVDTLVATDAIGMGLNLDVHHVAFTSLRKFDGREVRPLEPPEMAQIAGRAGRYQTDGTFGAVAPVQIPPGVSLAIEAHHFAPVRRLRWRNADLDLGSLEALLASLGARPRSRWLELANDAEDTAALRKLVEDPAVRARARGEEAVKLLWEVCRVPDFRKLLFESHVALLKELFVQLTGPRSRIDPDWMAARVAEIDVGSADIDTLLMRIASIRTFTYIAHQGSWVDDAAGWQAKTRAVEDQLSDALHERLVQRFVERGHRRGRAVGTAGGVAAGSGAQSRGESATRAGAQGRGPEGGSGAGKTQGGTGAREAADRAHPFARLLEMRAALAPQAAEPEGSSVDRWVEAVVEAPPERFQVSASGRISVDLGAEHADAEHADAGHVAGHVTGHVTGRVAEHVAGKDTARPLGQLARGTSLLLPEVRLKGLEALGPGARTRLLRRLLACARDLVEDLFAPLRAPEARDLGPAGRGILYQVEQGLGTALTARASEQLAELTARDREVLGALGVVLGEQLLYVPALLRPQAVERRVALCSAWFEGRARPPCPQAGAVSLPVPPGADARAFVAVGYPIYGPRALRADVAERVYQALTASGDLPVPPDLARWMGCPAREVGRVAAALVGGAPGLAGGDAGGAQGRPPAPSR</sequence>
<proteinExistence type="predicted"/>
<dbReference type="eggNOG" id="COG4581">
    <property type="taxonomic scope" value="Bacteria"/>
</dbReference>
<evidence type="ECO:0000259" key="6">
    <source>
        <dbReference type="PROSITE" id="PS51194"/>
    </source>
</evidence>
<keyword evidence="4" id="KW-0067">ATP-binding</keyword>
<name>A0A017THZ2_9BACT</name>
<dbReference type="EMBL" id="ASRX01000003">
    <property type="protein sequence ID" value="EYF08497.1"/>
    <property type="molecule type" value="Genomic_DNA"/>
</dbReference>
<keyword evidence="3 7" id="KW-0347">Helicase</keyword>
<dbReference type="OrthoDB" id="9807155at2"/>
<dbReference type="AlphaFoldDB" id="A0A017THZ2"/>
<evidence type="ECO:0000256" key="1">
    <source>
        <dbReference type="ARBA" id="ARBA00022741"/>
    </source>
</evidence>
<evidence type="ECO:0000256" key="3">
    <source>
        <dbReference type="ARBA" id="ARBA00022806"/>
    </source>
</evidence>
<evidence type="ECO:0000313" key="8">
    <source>
        <dbReference type="Proteomes" id="UP000019678"/>
    </source>
</evidence>
<reference evidence="7 8" key="1">
    <citation type="submission" date="2013-05" db="EMBL/GenBank/DDBJ databases">
        <title>Genome assembly of Chondromyces apiculatus DSM 436.</title>
        <authorList>
            <person name="Sharma G."/>
            <person name="Khatri I."/>
            <person name="Kaur C."/>
            <person name="Mayilraj S."/>
            <person name="Subramanian S."/>
        </authorList>
    </citation>
    <scope>NUCLEOTIDE SEQUENCE [LARGE SCALE GENOMIC DNA]</scope>
    <source>
        <strain evidence="7 8">DSM 436</strain>
    </source>
</reference>
<dbReference type="GO" id="GO:0005524">
    <property type="term" value="F:ATP binding"/>
    <property type="evidence" value="ECO:0007669"/>
    <property type="project" value="UniProtKB-KW"/>
</dbReference>
<dbReference type="STRING" id="1192034.CAP_4026"/>
<dbReference type="Pfam" id="PF22527">
    <property type="entry name" value="DEXQc_Suv3"/>
    <property type="match status" value="1"/>
</dbReference>
<dbReference type="Proteomes" id="UP000019678">
    <property type="component" value="Unassembled WGS sequence"/>
</dbReference>
<feature type="region of interest" description="Disordered" evidence="5">
    <location>
        <begin position="477"/>
        <end position="525"/>
    </location>
</feature>
<dbReference type="GO" id="GO:0016787">
    <property type="term" value="F:hydrolase activity"/>
    <property type="evidence" value="ECO:0007669"/>
    <property type="project" value="UniProtKB-KW"/>
</dbReference>
<keyword evidence="2" id="KW-0378">Hydrolase</keyword>
<dbReference type="InterPro" id="IPR055206">
    <property type="entry name" value="DEXQc_SUV3"/>
</dbReference>
<dbReference type="RefSeq" id="WP_044235513.1">
    <property type="nucleotide sequence ID" value="NZ_ASRX01000003.1"/>
</dbReference>
<dbReference type="SMART" id="SM00490">
    <property type="entry name" value="HELICc"/>
    <property type="match status" value="1"/>
</dbReference>
<gene>
    <name evidence="7" type="ORF">CAP_4026</name>
</gene>
<dbReference type="Gene3D" id="3.40.50.300">
    <property type="entry name" value="P-loop containing nucleotide triphosphate hydrolases"/>
    <property type="match status" value="2"/>
</dbReference>
<accession>A0A017THZ2</accession>
<dbReference type="SUPFAM" id="SSF52540">
    <property type="entry name" value="P-loop containing nucleoside triphosphate hydrolases"/>
    <property type="match status" value="2"/>
</dbReference>
<keyword evidence="8" id="KW-1185">Reference proteome</keyword>
<protein>
    <submittedName>
        <fullName evidence="7">ATP-dependent DNA helicase</fullName>
    </submittedName>
</protein>
<keyword evidence="1" id="KW-0547">Nucleotide-binding</keyword>
<evidence type="ECO:0000256" key="4">
    <source>
        <dbReference type="ARBA" id="ARBA00022840"/>
    </source>
</evidence>
<dbReference type="InterPro" id="IPR050699">
    <property type="entry name" value="RNA-DNA_Helicase"/>
</dbReference>
<dbReference type="GO" id="GO:0004386">
    <property type="term" value="F:helicase activity"/>
    <property type="evidence" value="ECO:0007669"/>
    <property type="project" value="UniProtKB-KW"/>
</dbReference>
<dbReference type="InterPro" id="IPR001650">
    <property type="entry name" value="Helicase_C-like"/>
</dbReference>
<evidence type="ECO:0000256" key="2">
    <source>
        <dbReference type="ARBA" id="ARBA00022801"/>
    </source>
</evidence>
<dbReference type="PROSITE" id="PS51194">
    <property type="entry name" value="HELICASE_CTER"/>
    <property type="match status" value="1"/>
</dbReference>
<dbReference type="PANTHER" id="PTHR12131:SF1">
    <property type="entry name" value="ATP-DEPENDENT RNA HELICASE SUPV3L1, MITOCHONDRIAL-RELATED"/>
    <property type="match status" value="1"/>
</dbReference>
<evidence type="ECO:0000313" key="7">
    <source>
        <dbReference type="EMBL" id="EYF08497.1"/>
    </source>
</evidence>